<organism evidence="3 4">
    <name type="scientific">Dictyobacter kobayashii</name>
    <dbReference type="NCBI Taxonomy" id="2014872"/>
    <lineage>
        <taxon>Bacteria</taxon>
        <taxon>Bacillati</taxon>
        <taxon>Chloroflexota</taxon>
        <taxon>Ktedonobacteria</taxon>
        <taxon>Ktedonobacterales</taxon>
        <taxon>Dictyobacteraceae</taxon>
        <taxon>Dictyobacter</taxon>
    </lineage>
</organism>
<keyword evidence="1" id="KW-0472">Membrane</keyword>
<feature type="domain" description="3-keto-alpha-glucoside-1,2-lyase/3-keto-2-hydroxy-glucal hydratase" evidence="2">
    <location>
        <begin position="204"/>
        <end position="368"/>
    </location>
</feature>
<reference evidence="4" key="1">
    <citation type="submission" date="2018-12" db="EMBL/GenBank/DDBJ databases">
        <title>Tengunoibacter tsumagoiensis gen. nov., sp. nov., Dictyobacter kobayashii sp. nov., D. alpinus sp. nov., and D. joshuensis sp. nov. and description of Dictyobacteraceae fam. nov. within the order Ktedonobacterales isolated from Tengu-no-mugimeshi.</title>
        <authorList>
            <person name="Wang C.M."/>
            <person name="Zheng Y."/>
            <person name="Sakai Y."/>
            <person name="Toyoda A."/>
            <person name="Minakuchi Y."/>
            <person name="Abe K."/>
            <person name="Yokota A."/>
            <person name="Yabe S."/>
        </authorList>
    </citation>
    <scope>NUCLEOTIDE SEQUENCE [LARGE SCALE GENOMIC DNA]</scope>
    <source>
        <strain evidence="4">Uno11</strain>
    </source>
</reference>
<accession>A0A402AKU1</accession>
<protein>
    <recommendedName>
        <fullName evidence="2">3-keto-alpha-glucoside-1,2-lyase/3-keto-2-hydroxy-glucal hydratase domain-containing protein</fullName>
    </recommendedName>
</protein>
<dbReference type="EMBL" id="BIFS01000001">
    <property type="protein sequence ID" value="GCE19644.1"/>
    <property type="molecule type" value="Genomic_DNA"/>
</dbReference>
<evidence type="ECO:0000259" key="2">
    <source>
        <dbReference type="Pfam" id="PF06439"/>
    </source>
</evidence>
<dbReference type="RefSeq" id="WP_161977403.1">
    <property type="nucleotide sequence ID" value="NZ_BIFS01000001.1"/>
</dbReference>
<evidence type="ECO:0000256" key="1">
    <source>
        <dbReference type="SAM" id="Phobius"/>
    </source>
</evidence>
<sequence length="371" mass="40152">MQNCPNCEKLLSPGMTRCPYCRYELPMPAAEDSYHIYYTGAAQATRGHASYNKNGSEPYGGQKTLQSQRYVVSVATAPTAQAHMSQQSNTLSGIILGAIVLLVLLLIASGVSLLYYATVTHPIQLHTQATATARAVHVANVQSSATARTQATQSAINQKWARATVAAQATAQAKATAIALKNIYVQSTSGQPVIDSSLLVQTSQKWDIYPTKDGGGCAFTDGALHSSVFQNGFYAPCIAHATHFQNFALEVQMTILQGDEGGIIFRSNNHDKNFYSFRLKTDGTYGLILTRNDGHTIPLVYDKSKLIRTGADQTNTLTIIARGDNIYLYINKQYVGSASDDTYEAGTIGVIALALNHGTTVAFNNLRVWQL</sequence>
<gene>
    <name evidence="3" type="ORF">KDK_34440</name>
</gene>
<name>A0A402AKU1_9CHLR</name>
<comment type="caution">
    <text evidence="3">The sequence shown here is derived from an EMBL/GenBank/DDBJ whole genome shotgun (WGS) entry which is preliminary data.</text>
</comment>
<dbReference type="Proteomes" id="UP000287188">
    <property type="component" value="Unassembled WGS sequence"/>
</dbReference>
<proteinExistence type="predicted"/>
<keyword evidence="4" id="KW-1185">Reference proteome</keyword>
<feature type="transmembrane region" description="Helical" evidence="1">
    <location>
        <begin position="94"/>
        <end position="117"/>
    </location>
</feature>
<dbReference type="Pfam" id="PF06439">
    <property type="entry name" value="3keto-disac_hyd"/>
    <property type="match status" value="1"/>
</dbReference>
<dbReference type="InterPro" id="IPR010496">
    <property type="entry name" value="AL/BT2_dom"/>
</dbReference>
<dbReference type="GO" id="GO:0016787">
    <property type="term" value="F:hydrolase activity"/>
    <property type="evidence" value="ECO:0007669"/>
    <property type="project" value="InterPro"/>
</dbReference>
<dbReference type="Gene3D" id="2.60.120.560">
    <property type="entry name" value="Exo-inulinase, domain 1"/>
    <property type="match status" value="1"/>
</dbReference>
<evidence type="ECO:0000313" key="4">
    <source>
        <dbReference type="Proteomes" id="UP000287188"/>
    </source>
</evidence>
<evidence type="ECO:0000313" key="3">
    <source>
        <dbReference type="EMBL" id="GCE19644.1"/>
    </source>
</evidence>
<keyword evidence="1" id="KW-1133">Transmembrane helix</keyword>
<keyword evidence="1" id="KW-0812">Transmembrane</keyword>
<dbReference type="AlphaFoldDB" id="A0A402AKU1"/>